<sequence length="94" mass="10699">MRQPNAPAHQPICAIEFELQRLDSTSVDVDKRTDCAAIFVRAGQQLDDTAPERIRQSSGDVRARPLQQRHQQREHKSLRGPASAHPSQNEQQQY</sequence>
<name>N6UMW4_DENPD</name>
<feature type="region of interest" description="Disordered" evidence="1">
    <location>
        <begin position="42"/>
        <end position="94"/>
    </location>
</feature>
<dbReference type="EMBL" id="KB740605">
    <property type="protein sequence ID" value="ENN80057.1"/>
    <property type="molecule type" value="Genomic_DNA"/>
</dbReference>
<reference evidence="2" key="1">
    <citation type="journal article" date="2013" name="Genome Biol.">
        <title>Draft genome of the mountain pine beetle, Dendroctonus ponderosae Hopkins, a major forest pest.</title>
        <authorList>
            <person name="Keeling C.I."/>
            <person name="Yuen M.M."/>
            <person name="Liao N.Y."/>
            <person name="Docking T.R."/>
            <person name="Chan S.K."/>
            <person name="Taylor G.A."/>
            <person name="Palmquist D.L."/>
            <person name="Jackman S.D."/>
            <person name="Nguyen A."/>
            <person name="Li M."/>
            <person name="Henderson H."/>
            <person name="Janes J.K."/>
            <person name="Zhao Y."/>
            <person name="Pandoh P."/>
            <person name="Moore R."/>
            <person name="Sperling F.A."/>
            <person name="Huber D.P."/>
            <person name="Birol I."/>
            <person name="Jones S.J."/>
            <person name="Bohlmann J."/>
        </authorList>
    </citation>
    <scope>NUCLEOTIDE SEQUENCE</scope>
</reference>
<protein>
    <submittedName>
        <fullName evidence="2">Uncharacterized protein</fullName>
    </submittedName>
</protein>
<organism evidence="2">
    <name type="scientific">Dendroctonus ponderosae</name>
    <name type="common">Mountain pine beetle</name>
    <dbReference type="NCBI Taxonomy" id="77166"/>
    <lineage>
        <taxon>Eukaryota</taxon>
        <taxon>Metazoa</taxon>
        <taxon>Ecdysozoa</taxon>
        <taxon>Arthropoda</taxon>
        <taxon>Hexapoda</taxon>
        <taxon>Insecta</taxon>
        <taxon>Pterygota</taxon>
        <taxon>Neoptera</taxon>
        <taxon>Endopterygota</taxon>
        <taxon>Coleoptera</taxon>
        <taxon>Polyphaga</taxon>
        <taxon>Cucujiformia</taxon>
        <taxon>Curculionidae</taxon>
        <taxon>Scolytinae</taxon>
        <taxon>Dendroctonus</taxon>
    </lineage>
</organism>
<proteinExistence type="predicted"/>
<dbReference type="AlphaFoldDB" id="N6UMW4"/>
<evidence type="ECO:0000313" key="2">
    <source>
        <dbReference type="EMBL" id="ENN80057.1"/>
    </source>
</evidence>
<feature type="non-terminal residue" evidence="2">
    <location>
        <position position="1"/>
    </location>
</feature>
<evidence type="ECO:0000256" key="1">
    <source>
        <dbReference type="SAM" id="MobiDB-lite"/>
    </source>
</evidence>
<gene>
    <name evidence="2" type="ORF">YQE_03533</name>
</gene>
<feature type="compositionally biased region" description="Polar residues" evidence="1">
    <location>
        <begin position="85"/>
        <end position="94"/>
    </location>
</feature>
<accession>N6UMW4</accession>
<dbReference type="HOGENOM" id="CLU_2388470_0_0_1"/>